<organism evidence="2 3">
    <name type="scientific">Planotetraspora mira</name>
    <dbReference type="NCBI Taxonomy" id="58121"/>
    <lineage>
        <taxon>Bacteria</taxon>
        <taxon>Bacillati</taxon>
        <taxon>Actinomycetota</taxon>
        <taxon>Actinomycetes</taxon>
        <taxon>Streptosporangiales</taxon>
        <taxon>Streptosporangiaceae</taxon>
        <taxon>Planotetraspora</taxon>
    </lineage>
</organism>
<dbReference type="PANTHER" id="PTHR38011:SF2">
    <property type="entry name" value="BIFUNCTIONAL DEAMINASE-REDUCTASE DOMAIN PROTEIN"/>
    <property type="match status" value="1"/>
</dbReference>
<comment type="caution">
    <text evidence="2">The sequence shown here is derived from an EMBL/GenBank/DDBJ whole genome shotgun (WGS) entry which is preliminary data.</text>
</comment>
<dbReference type="AlphaFoldDB" id="A0A8J3TXI6"/>
<dbReference type="SUPFAM" id="SSF53597">
    <property type="entry name" value="Dihydrofolate reductase-like"/>
    <property type="match status" value="1"/>
</dbReference>
<dbReference type="GO" id="GO:0008703">
    <property type="term" value="F:5-amino-6-(5-phosphoribosylamino)uracil reductase activity"/>
    <property type="evidence" value="ECO:0007669"/>
    <property type="project" value="InterPro"/>
</dbReference>
<keyword evidence="3" id="KW-1185">Reference proteome</keyword>
<evidence type="ECO:0000313" key="3">
    <source>
        <dbReference type="Proteomes" id="UP000650628"/>
    </source>
</evidence>
<name>A0A8J3TXI6_9ACTN</name>
<proteinExistence type="predicted"/>
<evidence type="ECO:0000313" key="2">
    <source>
        <dbReference type="EMBL" id="GII34438.1"/>
    </source>
</evidence>
<dbReference type="Proteomes" id="UP000650628">
    <property type="component" value="Unassembled WGS sequence"/>
</dbReference>
<sequence>MRKIIAGFFISLDGVVEAPDQWHFPYFDDDMGAAIGAQMEESDALLMGRVMYQEWAAYWPGKTAEDDPFAGYINTIGKYVVSNTLESADWENTTLLRGDLVEQITELKNRPGKNISMSGSTTLVRSLLRHGLLDELRLLVHPIAVGKGQRLFEEGQQIPLKLTSSTTFKTGVLSLIYEPAEK</sequence>
<gene>
    <name evidence="2" type="ORF">Pmi06nite_78800</name>
</gene>
<dbReference type="InterPro" id="IPR024072">
    <property type="entry name" value="DHFR-like_dom_sf"/>
</dbReference>
<dbReference type="EMBL" id="BOOO01000050">
    <property type="protein sequence ID" value="GII34438.1"/>
    <property type="molecule type" value="Genomic_DNA"/>
</dbReference>
<dbReference type="RefSeq" id="WP_203958232.1">
    <property type="nucleotide sequence ID" value="NZ_BOOO01000050.1"/>
</dbReference>
<protein>
    <submittedName>
        <fullName evidence="2">Pyrimidine reductase</fullName>
    </submittedName>
</protein>
<dbReference type="PANTHER" id="PTHR38011">
    <property type="entry name" value="DIHYDROFOLATE REDUCTASE FAMILY PROTEIN (AFU_ORTHOLOGUE AFUA_8G06820)"/>
    <property type="match status" value="1"/>
</dbReference>
<reference evidence="2 3" key="1">
    <citation type="submission" date="2021-01" db="EMBL/GenBank/DDBJ databases">
        <title>Whole genome shotgun sequence of Planotetraspora mira NBRC 15435.</title>
        <authorList>
            <person name="Komaki H."/>
            <person name="Tamura T."/>
        </authorList>
    </citation>
    <scope>NUCLEOTIDE SEQUENCE [LARGE SCALE GENOMIC DNA]</scope>
    <source>
        <strain evidence="2 3">NBRC 15435</strain>
    </source>
</reference>
<accession>A0A8J3TXI6</accession>
<evidence type="ECO:0000259" key="1">
    <source>
        <dbReference type="Pfam" id="PF01872"/>
    </source>
</evidence>
<dbReference type="Pfam" id="PF01872">
    <property type="entry name" value="RibD_C"/>
    <property type="match status" value="1"/>
</dbReference>
<dbReference type="GO" id="GO:0009231">
    <property type="term" value="P:riboflavin biosynthetic process"/>
    <property type="evidence" value="ECO:0007669"/>
    <property type="project" value="InterPro"/>
</dbReference>
<dbReference type="Gene3D" id="3.40.430.10">
    <property type="entry name" value="Dihydrofolate Reductase, subunit A"/>
    <property type="match status" value="1"/>
</dbReference>
<dbReference type="InterPro" id="IPR002734">
    <property type="entry name" value="RibDG_C"/>
</dbReference>
<dbReference type="InterPro" id="IPR050765">
    <property type="entry name" value="Riboflavin_Biosynth_HTPR"/>
</dbReference>
<feature type="domain" description="Bacterial bifunctional deaminase-reductase C-terminal" evidence="1">
    <location>
        <begin position="2"/>
        <end position="173"/>
    </location>
</feature>